<dbReference type="AlphaFoldDB" id="A0A1Y1WGD2"/>
<accession>A0A1Y1WGD2</accession>
<reference evidence="2 3" key="2">
    <citation type="submission" date="2016-08" db="EMBL/GenBank/DDBJ databases">
        <title>Pervasive Adenine N6-methylation of Active Genes in Fungi.</title>
        <authorList>
            <consortium name="DOE Joint Genome Institute"/>
            <person name="Mondo S.J."/>
            <person name="Dannebaum R.O."/>
            <person name="Kuo R.C."/>
            <person name="Labutti K."/>
            <person name="Haridas S."/>
            <person name="Kuo A."/>
            <person name="Salamov A."/>
            <person name="Ahrendt S.R."/>
            <person name="Lipzen A."/>
            <person name="Sullivan W."/>
            <person name="Andreopoulos W.B."/>
            <person name="Clum A."/>
            <person name="Lindquist E."/>
            <person name="Daum C."/>
            <person name="Ramamoorthy G.K."/>
            <person name="Gryganskyi A."/>
            <person name="Culley D."/>
            <person name="Magnuson J.K."/>
            <person name="James T.Y."/>
            <person name="O'Malley M.A."/>
            <person name="Stajich J.E."/>
            <person name="Spatafora J.W."/>
            <person name="Visel A."/>
            <person name="Grigoriev I.V."/>
        </authorList>
    </citation>
    <scope>NUCLEOTIDE SEQUENCE [LARGE SCALE GENOMIC DNA]</scope>
    <source>
        <strain evidence="2 3">S4</strain>
    </source>
</reference>
<gene>
    <name evidence="2" type="ORF">BCR32DRAFT_250032</name>
</gene>
<dbReference type="EMBL" id="MCFG01000396">
    <property type="protein sequence ID" value="ORX72532.1"/>
    <property type="molecule type" value="Genomic_DNA"/>
</dbReference>
<proteinExistence type="predicted"/>
<sequence>MNNTLNILTYFVLCIHNYNNYSCFNSKRSSSPDYYDKNTCVMGFSKYIKKSNLFNKNENCNCSLIENNKVVFSVYIQIYKNKDNVINQLNNLTLNEKKEDIQNNKLLEKKEESMKNDNILGKKEENMRNDNILEKKEENRRNDNILEKKEENMRNDNILEKKEENMRNDNILEKKEENMRNDNILEKRKKICETIIY</sequence>
<evidence type="ECO:0000313" key="2">
    <source>
        <dbReference type="EMBL" id="ORX72532.1"/>
    </source>
</evidence>
<evidence type="ECO:0000256" key="1">
    <source>
        <dbReference type="SAM" id="MobiDB-lite"/>
    </source>
</evidence>
<reference evidence="2 3" key="1">
    <citation type="submission" date="2016-08" db="EMBL/GenBank/DDBJ databases">
        <title>A Parts List for Fungal Cellulosomes Revealed by Comparative Genomics.</title>
        <authorList>
            <consortium name="DOE Joint Genome Institute"/>
            <person name="Haitjema C.H."/>
            <person name="Gilmore S.P."/>
            <person name="Henske J.K."/>
            <person name="Solomon K.V."/>
            <person name="De Groot R."/>
            <person name="Kuo A."/>
            <person name="Mondo S.J."/>
            <person name="Salamov A.A."/>
            <person name="Labutti K."/>
            <person name="Zhao Z."/>
            <person name="Chiniquy J."/>
            <person name="Barry K."/>
            <person name="Brewer H.M."/>
            <person name="Purvine S.O."/>
            <person name="Wright A.T."/>
            <person name="Boxma B."/>
            <person name="Van Alen T."/>
            <person name="Hackstein J.H."/>
            <person name="Baker S.E."/>
            <person name="Grigoriev I.V."/>
            <person name="O'Malley M.A."/>
        </authorList>
    </citation>
    <scope>NUCLEOTIDE SEQUENCE [LARGE SCALE GENOMIC DNA]</scope>
    <source>
        <strain evidence="2 3">S4</strain>
    </source>
</reference>
<dbReference type="OrthoDB" id="289038at2759"/>
<protein>
    <submittedName>
        <fullName evidence="2">Uncharacterized protein</fullName>
    </submittedName>
</protein>
<feature type="region of interest" description="Disordered" evidence="1">
    <location>
        <begin position="135"/>
        <end position="154"/>
    </location>
</feature>
<keyword evidence="3" id="KW-1185">Reference proteome</keyword>
<name>A0A1Y1WGD2_9FUNG</name>
<dbReference type="Proteomes" id="UP000193944">
    <property type="component" value="Unassembled WGS sequence"/>
</dbReference>
<evidence type="ECO:0000313" key="3">
    <source>
        <dbReference type="Proteomes" id="UP000193944"/>
    </source>
</evidence>
<organism evidence="2 3">
    <name type="scientific">Anaeromyces robustus</name>
    <dbReference type="NCBI Taxonomy" id="1754192"/>
    <lineage>
        <taxon>Eukaryota</taxon>
        <taxon>Fungi</taxon>
        <taxon>Fungi incertae sedis</taxon>
        <taxon>Chytridiomycota</taxon>
        <taxon>Chytridiomycota incertae sedis</taxon>
        <taxon>Neocallimastigomycetes</taxon>
        <taxon>Neocallimastigales</taxon>
        <taxon>Neocallimastigaceae</taxon>
        <taxon>Anaeromyces</taxon>
    </lineage>
</organism>
<comment type="caution">
    <text evidence="2">The sequence shown here is derived from an EMBL/GenBank/DDBJ whole genome shotgun (WGS) entry which is preliminary data.</text>
</comment>